<dbReference type="Pfam" id="PF02759">
    <property type="entry name" value="RUN"/>
    <property type="match status" value="1"/>
</dbReference>
<dbReference type="SUPFAM" id="SSF140741">
    <property type="entry name" value="RUN domain-like"/>
    <property type="match status" value="1"/>
</dbReference>
<evidence type="ECO:0000259" key="7">
    <source>
        <dbReference type="PROSITE" id="PS50826"/>
    </source>
</evidence>
<feature type="compositionally biased region" description="Polar residues" evidence="5">
    <location>
        <begin position="292"/>
        <end position="306"/>
    </location>
</feature>
<feature type="compositionally biased region" description="Polar residues" evidence="5">
    <location>
        <begin position="473"/>
        <end position="483"/>
    </location>
</feature>
<dbReference type="GO" id="GO:0019894">
    <property type="term" value="F:kinesin binding"/>
    <property type="evidence" value="ECO:0007669"/>
    <property type="project" value="TreeGrafter"/>
</dbReference>
<accession>A0AAV2HD60</accession>
<dbReference type="PANTHER" id="PTHR46556:SF1">
    <property type="entry name" value="PLECKSTRIN HOMOLOGY DOMAIN-CONTAINING FAMILY M MEMBER 2"/>
    <property type="match status" value="1"/>
</dbReference>
<evidence type="ECO:0000256" key="5">
    <source>
        <dbReference type="SAM" id="MobiDB-lite"/>
    </source>
</evidence>
<feature type="region of interest" description="Disordered" evidence="5">
    <location>
        <begin position="557"/>
        <end position="686"/>
    </location>
</feature>
<feature type="domain" description="RUN" evidence="7">
    <location>
        <begin position="50"/>
        <end position="172"/>
    </location>
</feature>
<dbReference type="Proteomes" id="UP001497497">
    <property type="component" value="Unassembled WGS sequence"/>
</dbReference>
<feature type="compositionally biased region" description="Basic and acidic residues" evidence="5">
    <location>
        <begin position="457"/>
        <end position="472"/>
    </location>
</feature>
<organism evidence="8 9">
    <name type="scientific">Lymnaea stagnalis</name>
    <name type="common">Great pond snail</name>
    <name type="synonym">Helix stagnalis</name>
    <dbReference type="NCBI Taxonomy" id="6523"/>
    <lineage>
        <taxon>Eukaryota</taxon>
        <taxon>Metazoa</taxon>
        <taxon>Spiralia</taxon>
        <taxon>Lophotrochozoa</taxon>
        <taxon>Mollusca</taxon>
        <taxon>Gastropoda</taxon>
        <taxon>Heterobranchia</taxon>
        <taxon>Euthyneura</taxon>
        <taxon>Panpulmonata</taxon>
        <taxon>Hygrophila</taxon>
        <taxon>Lymnaeoidea</taxon>
        <taxon>Lymnaeidae</taxon>
        <taxon>Lymnaea</taxon>
    </lineage>
</organism>
<dbReference type="GO" id="GO:0007030">
    <property type="term" value="P:Golgi organization"/>
    <property type="evidence" value="ECO:0007669"/>
    <property type="project" value="TreeGrafter"/>
</dbReference>
<dbReference type="InterPro" id="IPR037213">
    <property type="entry name" value="Run_dom_sf"/>
</dbReference>
<dbReference type="SMART" id="SM00233">
    <property type="entry name" value="PH"/>
    <property type="match status" value="1"/>
</dbReference>
<dbReference type="InterPro" id="IPR004012">
    <property type="entry name" value="Run_dom"/>
</dbReference>
<dbReference type="InterPro" id="IPR011993">
    <property type="entry name" value="PH-like_dom_sf"/>
</dbReference>
<dbReference type="Gene3D" id="1.20.58.900">
    <property type="match status" value="1"/>
</dbReference>
<dbReference type="Pfam" id="PF00169">
    <property type="entry name" value="PH"/>
    <property type="match status" value="1"/>
</dbReference>
<feature type="compositionally biased region" description="Polar residues" evidence="5">
    <location>
        <begin position="364"/>
        <end position="391"/>
    </location>
</feature>
<dbReference type="GO" id="GO:0010008">
    <property type="term" value="C:endosome membrane"/>
    <property type="evidence" value="ECO:0007669"/>
    <property type="project" value="TreeGrafter"/>
</dbReference>
<feature type="domain" description="PH" evidence="6">
    <location>
        <begin position="911"/>
        <end position="1012"/>
    </location>
</feature>
<keyword evidence="9" id="KW-1185">Reference proteome</keyword>
<dbReference type="EMBL" id="CAXITT010000084">
    <property type="protein sequence ID" value="CAL1531302.1"/>
    <property type="molecule type" value="Genomic_DNA"/>
</dbReference>
<evidence type="ECO:0000259" key="6">
    <source>
        <dbReference type="PROSITE" id="PS50003"/>
    </source>
</evidence>
<name>A0AAV2HD60_LYMST</name>
<feature type="compositionally biased region" description="Basic residues" evidence="5">
    <location>
        <begin position="347"/>
        <end position="360"/>
    </location>
</feature>
<evidence type="ECO:0000256" key="1">
    <source>
        <dbReference type="ARBA" id="ARBA00004496"/>
    </source>
</evidence>
<dbReference type="GO" id="GO:0005765">
    <property type="term" value="C:lysosomal membrane"/>
    <property type="evidence" value="ECO:0007669"/>
    <property type="project" value="UniProtKB-SubCell"/>
</dbReference>
<evidence type="ECO:0000313" key="9">
    <source>
        <dbReference type="Proteomes" id="UP001497497"/>
    </source>
</evidence>
<keyword evidence="4" id="KW-0458">Lysosome</keyword>
<feature type="compositionally biased region" description="Polar residues" evidence="5">
    <location>
        <begin position="270"/>
        <end position="282"/>
    </location>
</feature>
<dbReference type="InterPro" id="IPR001849">
    <property type="entry name" value="PH_domain"/>
</dbReference>
<proteinExistence type="predicted"/>
<reference evidence="8 9" key="1">
    <citation type="submission" date="2024-04" db="EMBL/GenBank/DDBJ databases">
        <authorList>
            <consortium name="Genoscope - CEA"/>
            <person name="William W."/>
        </authorList>
    </citation>
    <scope>NUCLEOTIDE SEQUENCE [LARGE SCALE GENOMIC DNA]</scope>
</reference>
<dbReference type="FunFam" id="1.20.58.900:FF:000004">
    <property type="entry name" value="pleckstrin homology domain-containing family M member 2 isoform X2"/>
    <property type="match status" value="1"/>
</dbReference>
<dbReference type="PROSITE" id="PS50003">
    <property type="entry name" value="PH_DOMAIN"/>
    <property type="match status" value="1"/>
</dbReference>
<dbReference type="Pfam" id="PF23142">
    <property type="entry name" value="PH_PLEKHM2"/>
    <property type="match status" value="1"/>
</dbReference>
<comment type="subcellular location">
    <subcellularLocation>
        <location evidence="1">Cytoplasm</location>
    </subcellularLocation>
    <subcellularLocation>
        <location evidence="2">Lysosome membrane</location>
    </subcellularLocation>
</comment>
<comment type="caution">
    <text evidence="8">The sequence shown here is derived from an EMBL/GenBank/DDBJ whole genome shotgun (WGS) entry which is preliminary data.</text>
</comment>
<dbReference type="PANTHER" id="PTHR46556">
    <property type="entry name" value="PLECKSTRIN HOMOLOGY DOMAIN-CONTAINING FAMILY M MEMBER 2"/>
    <property type="match status" value="1"/>
</dbReference>
<dbReference type="Gene3D" id="2.30.29.30">
    <property type="entry name" value="Pleckstrin-homology domain (PH domain)/Phosphotyrosine-binding domain (PTB)"/>
    <property type="match status" value="1"/>
</dbReference>
<evidence type="ECO:0000313" key="8">
    <source>
        <dbReference type="EMBL" id="CAL1531302.1"/>
    </source>
</evidence>
<feature type="region of interest" description="Disordered" evidence="5">
    <location>
        <begin position="258"/>
        <end position="502"/>
    </location>
</feature>
<dbReference type="GO" id="GO:0032880">
    <property type="term" value="P:regulation of protein localization"/>
    <property type="evidence" value="ECO:0007669"/>
    <property type="project" value="TreeGrafter"/>
</dbReference>
<feature type="compositionally biased region" description="Polar residues" evidence="5">
    <location>
        <begin position="608"/>
        <end position="617"/>
    </location>
</feature>
<dbReference type="SMART" id="SM00593">
    <property type="entry name" value="RUN"/>
    <property type="match status" value="1"/>
</dbReference>
<dbReference type="InterPro" id="IPR053015">
    <property type="entry name" value="PH_domain-containing_M2"/>
</dbReference>
<feature type="compositionally biased region" description="Polar residues" evidence="5">
    <location>
        <begin position="578"/>
        <end position="601"/>
    </location>
</feature>
<dbReference type="InterPro" id="IPR057288">
    <property type="entry name" value="PH_PLEKHM2"/>
</dbReference>
<dbReference type="AlphaFoldDB" id="A0AAV2HD60"/>
<dbReference type="CDD" id="cd17680">
    <property type="entry name" value="RUN_PLEKHM2"/>
    <property type="match status" value="1"/>
</dbReference>
<gene>
    <name evidence="8" type="ORF">GSLYS_00005397001</name>
</gene>
<evidence type="ECO:0000256" key="4">
    <source>
        <dbReference type="ARBA" id="ARBA00023228"/>
    </source>
</evidence>
<evidence type="ECO:0000256" key="2">
    <source>
        <dbReference type="ARBA" id="ARBA00004656"/>
    </source>
</evidence>
<protein>
    <submittedName>
        <fullName evidence="8">Uncharacterized protein</fullName>
    </submittedName>
</protein>
<feature type="compositionally biased region" description="Basic and acidic residues" evidence="5">
    <location>
        <begin position="484"/>
        <end position="493"/>
    </location>
</feature>
<dbReference type="SUPFAM" id="SSF50729">
    <property type="entry name" value="PH domain-like"/>
    <property type="match status" value="1"/>
</dbReference>
<sequence length="1145" mass="126857">MARPAERMRLKDKIIDNISKAIKSIQELLFYQANDPVLGSGASELGVTLGNGDRPCHKLCENLDHAMLHGLKEVTHGYWRVVKQLSHKGMIRDIEILVNVTTDLGRGRAWLYASLNEGLLESYIKLLGDNDKLLKKYYAKDALLLDGDRMNQLLTLTSGLDCVTFALNYDLPYLDLNAYPPRSRTDTEMEGDVYTGSPASRINSISFLRTDSMRSASDFAPSSPDFRNGLRSDSDCASMTSLDAHSQTDQAFHMRASTYSEDSGYPNDGIVSSSTRQRSITPTDVYVHSKPRSGTPSDTLSMTSLGSVGDPDRHQRLESIVPAGDEDRESESLEVIRIPKPKDRSTKQKKKKHASSKKRAAEKVSSSQSQGEAKSGDSATSHLSSNQTESSKVVGKEHNGSQNADKTMKYAQSYVTESQGPQSVADSEHPDGGKEITVASFPQFDSGVDICGLTEETEPKTPTDVRRARENGDVNSSGAPTEDSSSHTRDETSRLSWQQTKGHMSSLAKIEGKIAELCHVEKGHEASTQIRTAHLNDRNVQVTKDKHLVGSKVEVIGVNPDSGQKSSPDLPRHRDDNMSVQSTSKTSGVSTLNKSNTSLVNSEDKNKAVTSYKQVNKSCPEAEHNPRNSVWSVQNDERVSDVAGGQSAQERDDELDFYSNPGSNKENVDSRDQTQTRSESSEVAANAQAASQLKDYVAYILQSSDSSPGMTVSDKINKYEEQVDLAVDLDNNTKLQIMLDIMTHEDEKFIQMYASRENQVEGDSSVVYILISDQCLYLLKYREASRKFVLHSSAMLVDLIFISTGLNDQTMNIESRGKNKQKQRLFITPGHQALTKAILTCLTEAVRKANENFTSVRSRFSVGSEVPLQKIALRKYISKELHCETTDVSINDYSLVFWEDPSSSPSHQADGSHKAGKLLLRTQDPIKGFVWKPVYVVIKNSMLTVSNNKSDPRPHSYLGLGGDQCVGCRHISLQDRNNCVELVTANGGSWFLSAASETEIMEWGHALCLAVSQGMEDSSSLRTCVPCCSVLSCSRLFMCHEDLQTKFFRTLGRAQVEDITSLRLSAEDSTYCVIEFESQEPGVSSVQWVFYFTSPQDLDRFKAALTAVWGETFQVELPILPLDDLSLQWTCHSHSQQLQQQLSFR</sequence>
<dbReference type="PROSITE" id="PS50826">
    <property type="entry name" value="RUN"/>
    <property type="match status" value="1"/>
</dbReference>
<keyword evidence="3" id="KW-0963">Cytoplasm</keyword>
<evidence type="ECO:0000256" key="3">
    <source>
        <dbReference type="ARBA" id="ARBA00022490"/>
    </source>
</evidence>
<dbReference type="GO" id="GO:0032418">
    <property type="term" value="P:lysosome localization"/>
    <property type="evidence" value="ECO:0007669"/>
    <property type="project" value="TreeGrafter"/>
</dbReference>
<feature type="compositionally biased region" description="Polar residues" evidence="5">
    <location>
        <begin position="413"/>
        <end position="425"/>
    </location>
</feature>
<feature type="compositionally biased region" description="Polar residues" evidence="5">
    <location>
        <begin position="675"/>
        <end position="686"/>
    </location>
</feature>
<dbReference type="InterPro" id="IPR047327">
    <property type="entry name" value="RUN_PLEKHM2"/>
</dbReference>